<evidence type="ECO:0000313" key="10">
    <source>
        <dbReference type="Proteomes" id="UP000531216"/>
    </source>
</evidence>
<dbReference type="GO" id="GO:0016020">
    <property type="term" value="C:membrane"/>
    <property type="evidence" value="ECO:0007669"/>
    <property type="project" value="UniProtKB-SubCell"/>
</dbReference>
<dbReference type="GO" id="GO:0007165">
    <property type="term" value="P:signal transduction"/>
    <property type="evidence" value="ECO:0007669"/>
    <property type="project" value="UniProtKB-KW"/>
</dbReference>
<reference evidence="9 10" key="1">
    <citation type="submission" date="2020-08" db="EMBL/GenBank/DDBJ databases">
        <title>Genomic Encyclopedia of Type Strains, Phase IV (KMG-IV): sequencing the most valuable type-strain genomes for metagenomic binning, comparative biology and taxonomic classification.</title>
        <authorList>
            <person name="Goeker M."/>
        </authorList>
    </citation>
    <scope>NUCLEOTIDE SEQUENCE [LARGE SCALE GENOMIC DNA]</scope>
    <source>
        <strain evidence="9 10">DSM 25024</strain>
    </source>
</reference>
<evidence type="ECO:0000256" key="1">
    <source>
        <dbReference type="ARBA" id="ARBA00004370"/>
    </source>
</evidence>
<comment type="similarity">
    <text evidence="3">Belongs to the methyl-accepting chemotaxis (MCP) protein family.</text>
</comment>
<sequence>MLNNMRISTKIALIAVLISLSGIASAIYAISFIRASDEGYSEMIERLDKSAIYLARLNRTANAVGYAAYRAIAYDGASAEAQSAAALAKDQFDAMKSYYGEVASRLTDEADALKALGAKMDFIAERTNAAIAAGLRNDNDAALASMRTVDPAVVELSKQTSALNEKIIARVTATTNTLSDQAAATSWTLLAGAVASAVLGLVLALWFSRKAITAPIDALRSRMVDLAGGRLDVEVTGQDRRDEIGGMARTVQVFKDAAVQNKRLEAEAEAARTAELARLEREAAAERIKAQELAAFVASIESGFTRLADGDLTARMNEAVAPEYVATRDQFNGAVGKLEHTIGAVVGSIGSIRTGLTEINVASNDLAQRTEQQAASLEETVAALGEVTRAVNETAQNASQAQTSAQSAQRNAEKGGEIVGRAIGAMQMIEQSSQKIGNIISVIDEIAFQTNLLALNAGVEAARAGEAGRGFAVVAQEVRGLAQRSAEAAKEIKDLIQASGEQVASGVELVSASGKSLAEIISEVGDVSRVVSEIARRAQEQAVSLREVSTAADQMDKVTQQNAAMVEQATAAAQTLANETDELARLIAEFRTAATANHARQSERAAQRTANVAKRAAPRPMVQMKPVAQGNAALTALEDNWEEF</sequence>
<dbReference type="PROSITE" id="PS50111">
    <property type="entry name" value="CHEMOTAXIS_TRANSDUC_2"/>
    <property type="match status" value="1"/>
</dbReference>
<evidence type="ECO:0000256" key="2">
    <source>
        <dbReference type="ARBA" id="ARBA00022500"/>
    </source>
</evidence>
<feature type="coiled-coil region" evidence="5">
    <location>
        <begin position="367"/>
        <end position="411"/>
    </location>
</feature>
<dbReference type="AlphaFoldDB" id="A0A7W6BR46"/>
<evidence type="ECO:0000256" key="3">
    <source>
        <dbReference type="ARBA" id="ARBA00029447"/>
    </source>
</evidence>
<keyword evidence="6" id="KW-0472">Membrane</keyword>
<dbReference type="PANTHER" id="PTHR43531">
    <property type="entry name" value="PROTEIN ICFG"/>
    <property type="match status" value="1"/>
</dbReference>
<dbReference type="Proteomes" id="UP000531216">
    <property type="component" value="Unassembled WGS sequence"/>
</dbReference>
<keyword evidence="5" id="KW-0175">Coiled coil</keyword>
<feature type="domain" description="HAMP" evidence="8">
    <location>
        <begin position="210"/>
        <end position="263"/>
    </location>
</feature>
<gene>
    <name evidence="9" type="ORF">GGR05_002698</name>
</gene>
<dbReference type="CDD" id="cd11386">
    <property type="entry name" value="MCP_signal"/>
    <property type="match status" value="1"/>
</dbReference>
<dbReference type="Gene3D" id="1.10.287.950">
    <property type="entry name" value="Methyl-accepting chemotaxis protein"/>
    <property type="match status" value="1"/>
</dbReference>
<dbReference type="GO" id="GO:0006935">
    <property type="term" value="P:chemotaxis"/>
    <property type="evidence" value="ECO:0007669"/>
    <property type="project" value="UniProtKB-KW"/>
</dbReference>
<dbReference type="SUPFAM" id="SSF58104">
    <property type="entry name" value="Methyl-accepting chemotaxis protein (MCP) signaling domain"/>
    <property type="match status" value="1"/>
</dbReference>
<dbReference type="InterPro" id="IPR003660">
    <property type="entry name" value="HAMP_dom"/>
</dbReference>
<keyword evidence="2" id="KW-0145">Chemotaxis</keyword>
<dbReference type="SMART" id="SM00304">
    <property type="entry name" value="HAMP"/>
    <property type="match status" value="3"/>
</dbReference>
<keyword evidence="10" id="KW-1185">Reference proteome</keyword>
<dbReference type="Pfam" id="PF00672">
    <property type="entry name" value="HAMP"/>
    <property type="match status" value="1"/>
</dbReference>
<accession>A0A7W6BR46</accession>
<dbReference type="EMBL" id="JACIDO010000005">
    <property type="protein sequence ID" value="MBB3936544.1"/>
    <property type="molecule type" value="Genomic_DNA"/>
</dbReference>
<keyword evidence="6" id="KW-0812">Transmembrane</keyword>
<dbReference type="SMART" id="SM00283">
    <property type="entry name" value="MA"/>
    <property type="match status" value="1"/>
</dbReference>
<evidence type="ECO:0000256" key="5">
    <source>
        <dbReference type="SAM" id="Coils"/>
    </source>
</evidence>
<evidence type="ECO:0000313" key="9">
    <source>
        <dbReference type="EMBL" id="MBB3936544.1"/>
    </source>
</evidence>
<organism evidence="9 10">
    <name type="scientific">Aureimonas phyllosphaerae</name>
    <dbReference type="NCBI Taxonomy" id="1166078"/>
    <lineage>
        <taxon>Bacteria</taxon>
        <taxon>Pseudomonadati</taxon>
        <taxon>Pseudomonadota</taxon>
        <taxon>Alphaproteobacteria</taxon>
        <taxon>Hyphomicrobiales</taxon>
        <taxon>Aurantimonadaceae</taxon>
        <taxon>Aureimonas</taxon>
    </lineage>
</organism>
<evidence type="ECO:0000256" key="6">
    <source>
        <dbReference type="SAM" id="Phobius"/>
    </source>
</evidence>
<feature type="transmembrane region" description="Helical" evidence="6">
    <location>
        <begin position="187"/>
        <end position="207"/>
    </location>
</feature>
<dbReference type="InterPro" id="IPR051310">
    <property type="entry name" value="MCP_chemotaxis"/>
</dbReference>
<dbReference type="Gene3D" id="6.10.340.10">
    <property type="match status" value="1"/>
</dbReference>
<evidence type="ECO:0000259" key="8">
    <source>
        <dbReference type="PROSITE" id="PS50885"/>
    </source>
</evidence>
<dbReference type="InterPro" id="IPR004089">
    <property type="entry name" value="MCPsignal_dom"/>
</dbReference>
<proteinExistence type="inferred from homology"/>
<dbReference type="RefSeq" id="WP_246716886.1">
    <property type="nucleotide sequence ID" value="NZ_JACIDO010000005.1"/>
</dbReference>
<comment type="subcellular location">
    <subcellularLocation>
        <location evidence="1">Membrane</location>
    </subcellularLocation>
</comment>
<comment type="caution">
    <text evidence="9">The sequence shown here is derived from an EMBL/GenBank/DDBJ whole genome shotgun (WGS) entry which is preliminary data.</text>
</comment>
<dbReference type="FunFam" id="1.10.287.950:FF:000001">
    <property type="entry name" value="Methyl-accepting chemotaxis sensory transducer"/>
    <property type="match status" value="1"/>
</dbReference>
<dbReference type="PANTHER" id="PTHR43531:SF11">
    <property type="entry name" value="METHYL-ACCEPTING CHEMOTAXIS PROTEIN 3"/>
    <property type="match status" value="1"/>
</dbReference>
<dbReference type="Pfam" id="PF00015">
    <property type="entry name" value="MCPsignal"/>
    <property type="match status" value="1"/>
</dbReference>
<name>A0A7W6BR46_9HYPH</name>
<keyword evidence="4" id="KW-0807">Transducer</keyword>
<evidence type="ECO:0000256" key="4">
    <source>
        <dbReference type="PROSITE-ProRule" id="PRU00284"/>
    </source>
</evidence>
<dbReference type="SUPFAM" id="SSF158472">
    <property type="entry name" value="HAMP domain-like"/>
    <property type="match status" value="1"/>
</dbReference>
<feature type="domain" description="Methyl-accepting transducer" evidence="7">
    <location>
        <begin position="348"/>
        <end position="577"/>
    </location>
</feature>
<feature type="domain" description="HAMP" evidence="8">
    <location>
        <begin position="297"/>
        <end position="343"/>
    </location>
</feature>
<keyword evidence="6" id="KW-1133">Transmembrane helix</keyword>
<evidence type="ECO:0000259" key="7">
    <source>
        <dbReference type="PROSITE" id="PS50111"/>
    </source>
</evidence>
<protein>
    <submittedName>
        <fullName evidence="9">Methyl-accepting chemotaxis protein</fullName>
    </submittedName>
</protein>
<dbReference type="PROSITE" id="PS50885">
    <property type="entry name" value="HAMP"/>
    <property type="match status" value="2"/>
</dbReference>